<sequence>MSAHATSQFYGMTCGLHGSRHQGVASWQTAVRAVFTGALCRREPE</sequence>
<accession>A0A7Z7BKZ9</accession>
<gene>
    <name evidence="1" type="ORF">SAMN04487926_1552</name>
</gene>
<comment type="caution">
    <text evidence="1">The sequence shown here is derived from an EMBL/GenBank/DDBJ whole genome shotgun (WGS) entry which is preliminary data.</text>
</comment>
<evidence type="ECO:0000313" key="2">
    <source>
        <dbReference type="Proteomes" id="UP000198900"/>
    </source>
</evidence>
<dbReference type="AlphaFoldDB" id="A0A7Z7BKZ9"/>
<reference evidence="1" key="1">
    <citation type="submission" date="2016-10" db="EMBL/GenBank/DDBJ databases">
        <authorList>
            <person name="Varghese N."/>
            <person name="Submissions S."/>
        </authorList>
    </citation>
    <scope>NUCLEOTIDE SEQUENCE [LARGE SCALE GENOMIC DNA]</scope>
    <source>
        <strain evidence="1">YR281</strain>
    </source>
</reference>
<proteinExistence type="predicted"/>
<name>A0A7Z7BKZ9_9BURK</name>
<organism evidence="1 2">
    <name type="scientific">Paraburkholderia steynii</name>
    <dbReference type="NCBI Taxonomy" id="1245441"/>
    <lineage>
        <taxon>Bacteria</taxon>
        <taxon>Pseudomonadati</taxon>
        <taxon>Pseudomonadota</taxon>
        <taxon>Betaproteobacteria</taxon>
        <taxon>Burkholderiales</taxon>
        <taxon>Burkholderiaceae</taxon>
        <taxon>Paraburkholderia</taxon>
    </lineage>
</organism>
<protein>
    <submittedName>
        <fullName evidence="1">Uncharacterized protein</fullName>
    </submittedName>
</protein>
<dbReference type="Proteomes" id="UP000198900">
    <property type="component" value="Unassembled WGS sequence"/>
</dbReference>
<dbReference type="EMBL" id="FNDI01000055">
    <property type="protein sequence ID" value="SDJ48871.1"/>
    <property type="molecule type" value="Genomic_DNA"/>
</dbReference>
<evidence type="ECO:0000313" key="1">
    <source>
        <dbReference type="EMBL" id="SDJ48871.1"/>
    </source>
</evidence>
<keyword evidence="2" id="KW-1185">Reference proteome</keyword>